<dbReference type="InterPro" id="IPR000917">
    <property type="entry name" value="Sulfatase_N"/>
</dbReference>
<proteinExistence type="predicted"/>
<comment type="caution">
    <text evidence="2">The sequence shown here is derived from an EMBL/GenBank/DDBJ whole genome shotgun (WGS) entry which is preliminary data.</text>
</comment>
<dbReference type="Pfam" id="PF00884">
    <property type="entry name" value="Sulfatase"/>
    <property type="match status" value="1"/>
</dbReference>
<gene>
    <name evidence="2" type="ORF">HMPREF9193_01651</name>
</gene>
<dbReference type="Proteomes" id="UP000016649">
    <property type="component" value="Unassembled WGS sequence"/>
</dbReference>
<evidence type="ECO:0000259" key="1">
    <source>
        <dbReference type="Pfam" id="PF00884"/>
    </source>
</evidence>
<reference evidence="2 3" key="1">
    <citation type="submission" date="2013-08" db="EMBL/GenBank/DDBJ databases">
        <authorList>
            <person name="Weinstock G."/>
            <person name="Sodergren E."/>
            <person name="Wylie T."/>
            <person name="Fulton L."/>
            <person name="Fulton R."/>
            <person name="Fronick C."/>
            <person name="O'Laughlin M."/>
            <person name="Godfrey J."/>
            <person name="Miner T."/>
            <person name="Herter B."/>
            <person name="Appelbaum E."/>
            <person name="Cordes M."/>
            <person name="Lek S."/>
            <person name="Wollam A."/>
            <person name="Pepin K.H."/>
            <person name="Palsikar V.B."/>
            <person name="Mitreva M."/>
            <person name="Wilson R.K."/>
        </authorList>
    </citation>
    <scope>NUCLEOTIDE SEQUENCE [LARGE SCALE GENOMIC DNA]</scope>
    <source>
        <strain evidence="2 3">ATCC 700332</strain>
    </source>
</reference>
<protein>
    <submittedName>
        <fullName evidence="2">Arylsulfatase</fullName>
    </submittedName>
</protein>
<keyword evidence="3" id="KW-1185">Reference proteome</keyword>
<organism evidence="2 3">
    <name type="scientific">Treponema lecithinolyticum ATCC 700332</name>
    <dbReference type="NCBI Taxonomy" id="1321815"/>
    <lineage>
        <taxon>Bacteria</taxon>
        <taxon>Pseudomonadati</taxon>
        <taxon>Spirochaetota</taxon>
        <taxon>Spirochaetia</taxon>
        <taxon>Spirochaetales</taxon>
        <taxon>Treponemataceae</taxon>
        <taxon>Treponema</taxon>
    </lineage>
</organism>
<feature type="domain" description="Sulfatase N-terminal" evidence="1">
    <location>
        <begin position="4"/>
        <end position="362"/>
    </location>
</feature>
<dbReference type="RefSeq" id="WP_021687852.1">
    <property type="nucleotide sequence ID" value="NZ_KI260569.1"/>
</dbReference>
<dbReference type="Gene3D" id="3.40.720.10">
    <property type="entry name" value="Alkaline Phosphatase, subunit A"/>
    <property type="match status" value="1"/>
</dbReference>
<evidence type="ECO:0000313" key="3">
    <source>
        <dbReference type="Proteomes" id="UP000016649"/>
    </source>
</evidence>
<dbReference type="PANTHER" id="PTHR46615:SF1">
    <property type="entry name" value="ARYLSULFATASE K"/>
    <property type="match status" value="1"/>
</dbReference>
<sequence>MKNDILLIQVDQLYSRALKAYGGYSVTPVIDELCSRGVVFENCFCQFPLCQPSRASLWSGMYPHKTDVLSNGRKWKVQNFGTRYKTLGEIFREAGYKAVHFGKCHDAGTLRGFDCAPEGEIAVQSEHAEFPYNMDTYEDRDTCEKACHFLNEWNFSQPLLMAVDFVNPHNICGWVGANKGLPADVPLPQNTPLTAALKEDGSACSIPAQKHSEYPEFSELQELPELPDNFDFDDIGNRAVSIRYVCCSHVRQAQAALWKKHTFRRYLAAYRHYLSLVDREIGRVLHILDKRGKLNDTVVLFFSDHGDNLTARGSVTKQVNMYEECIQVPLAVCGPGIFQRTEKIGGLACLLDIAPTLCDIAGLSCPDNFDGISLYDSIYKGTKPDRPYAACQWHTEWGYTVSPARMIRTETHKYIHYAEDDFEELYDLVCDPHEKKNQAKNPAYTADLKRMRSLFEKYLNLTNDPYRSLEYKADPRWRSHPCGYCNHKGPAAPEV</sequence>
<accession>A0ABN0NX75</accession>
<dbReference type="EMBL" id="AWVH01000039">
    <property type="protein sequence ID" value="ERJ91993.1"/>
    <property type="molecule type" value="Genomic_DNA"/>
</dbReference>
<dbReference type="SUPFAM" id="SSF53649">
    <property type="entry name" value="Alkaline phosphatase-like"/>
    <property type="match status" value="1"/>
</dbReference>
<dbReference type="PANTHER" id="PTHR46615">
    <property type="entry name" value="ARYLSULFATASE K"/>
    <property type="match status" value="1"/>
</dbReference>
<dbReference type="InterPro" id="IPR017850">
    <property type="entry name" value="Alkaline_phosphatase_core_sf"/>
</dbReference>
<evidence type="ECO:0000313" key="2">
    <source>
        <dbReference type="EMBL" id="ERJ91993.1"/>
    </source>
</evidence>
<name>A0ABN0NX75_TRELE</name>
<dbReference type="InterPro" id="IPR051849">
    <property type="entry name" value="GAG-degrading_sulfatase"/>
</dbReference>